<evidence type="ECO:0000313" key="1">
    <source>
        <dbReference type="EMBL" id="RFN60176.1"/>
    </source>
</evidence>
<organism evidence="1 2">
    <name type="scientific">Marixanthomonas ophiurae</name>
    <dbReference type="NCBI Taxonomy" id="387659"/>
    <lineage>
        <taxon>Bacteria</taxon>
        <taxon>Pseudomonadati</taxon>
        <taxon>Bacteroidota</taxon>
        <taxon>Flavobacteriia</taxon>
        <taxon>Flavobacteriales</taxon>
        <taxon>Flavobacteriaceae</taxon>
        <taxon>Marixanthomonas</taxon>
    </lineage>
</organism>
<comment type="caution">
    <text evidence="1">The sequence shown here is derived from an EMBL/GenBank/DDBJ whole genome shotgun (WGS) entry which is preliminary data.</text>
</comment>
<evidence type="ECO:0008006" key="3">
    <source>
        <dbReference type="Google" id="ProtNLM"/>
    </source>
</evidence>
<gene>
    <name evidence="1" type="ORF">DZ858_09080</name>
</gene>
<proteinExistence type="predicted"/>
<sequence length="113" mass="13681">MESITTNWTREELKAYILLYCAHADFIETKEEVDYIKSKVSNVDYKKIHNEFEKDSDYESIQKIEYTIEKYNYTKKEIDSLFKRIKELFYIDDEFTAAEQSIFIGLKHLLREN</sequence>
<name>A0A3E1QDP0_9FLAO</name>
<evidence type="ECO:0000313" key="2">
    <source>
        <dbReference type="Proteomes" id="UP000261082"/>
    </source>
</evidence>
<keyword evidence="2" id="KW-1185">Reference proteome</keyword>
<dbReference type="InterPro" id="IPR029024">
    <property type="entry name" value="TerB-like"/>
</dbReference>
<accession>A0A3E1QDP0</accession>
<dbReference type="RefSeq" id="WP_117159235.1">
    <property type="nucleotide sequence ID" value="NZ_QVID01000001.1"/>
</dbReference>
<reference evidence="1 2" key="1">
    <citation type="journal article" date="2007" name="Int. J. Syst. Evol. Microbiol.">
        <title>Marixanthomonas ophiurae gen. nov., sp. nov., a marine bacterium of the family Flavobacteriaceae isolated from a deep-sea brittle star.</title>
        <authorList>
            <person name="Romanenko L.A."/>
            <person name="Uchino M."/>
            <person name="Frolova G.M."/>
            <person name="Mikhailov V.V."/>
        </authorList>
    </citation>
    <scope>NUCLEOTIDE SEQUENCE [LARGE SCALE GENOMIC DNA]</scope>
    <source>
        <strain evidence="1 2">KMM 3046</strain>
    </source>
</reference>
<dbReference type="OrthoDB" id="9770030at2"/>
<protein>
    <recommendedName>
        <fullName evidence="3">TerB family tellurite resistance protein</fullName>
    </recommendedName>
</protein>
<dbReference type="EMBL" id="QVID01000001">
    <property type="protein sequence ID" value="RFN60176.1"/>
    <property type="molecule type" value="Genomic_DNA"/>
</dbReference>
<dbReference type="Proteomes" id="UP000261082">
    <property type="component" value="Unassembled WGS sequence"/>
</dbReference>
<dbReference type="SUPFAM" id="SSF158682">
    <property type="entry name" value="TerB-like"/>
    <property type="match status" value="1"/>
</dbReference>
<dbReference type="AlphaFoldDB" id="A0A3E1QDP0"/>